<protein>
    <recommendedName>
        <fullName evidence="1">N-acetyltransferase domain-containing protein</fullName>
    </recommendedName>
</protein>
<name>A0ABR1TFY9_9PEZI</name>
<dbReference type="SUPFAM" id="SSF55729">
    <property type="entry name" value="Acyl-CoA N-acyltransferases (Nat)"/>
    <property type="match status" value="1"/>
</dbReference>
<gene>
    <name evidence="2" type="ORF">PG993_005574</name>
</gene>
<organism evidence="2 3">
    <name type="scientific">Apiospora rasikravindrae</name>
    <dbReference type="NCBI Taxonomy" id="990691"/>
    <lineage>
        <taxon>Eukaryota</taxon>
        <taxon>Fungi</taxon>
        <taxon>Dikarya</taxon>
        <taxon>Ascomycota</taxon>
        <taxon>Pezizomycotina</taxon>
        <taxon>Sordariomycetes</taxon>
        <taxon>Xylariomycetidae</taxon>
        <taxon>Amphisphaeriales</taxon>
        <taxon>Apiosporaceae</taxon>
        <taxon>Apiospora</taxon>
    </lineage>
</organism>
<dbReference type="Gene3D" id="3.40.630.30">
    <property type="match status" value="1"/>
</dbReference>
<dbReference type="PANTHER" id="PTHR43792">
    <property type="entry name" value="GNAT FAMILY, PUTATIVE (AFU_ORTHOLOGUE AFUA_3G00765)-RELATED-RELATED"/>
    <property type="match status" value="1"/>
</dbReference>
<dbReference type="InterPro" id="IPR051531">
    <property type="entry name" value="N-acetyltransferase"/>
</dbReference>
<evidence type="ECO:0000259" key="1">
    <source>
        <dbReference type="Pfam" id="PF13302"/>
    </source>
</evidence>
<sequence length="202" mass="22466">MAWISRRHGSDYGPSARPTYSSSMACALIPLSWNTCALRSSVRPAKIYFVLTWAPRTSGVDTEPEAERSHSVVRMQMMMNPGNLAFAITIGPADDESAIGFIGITRPPEIFFIFSRVSWGKGYATEALEAFLTTYWSKFPNGLQQMGYEHKDLLQAYVVEENAGSCRVLEKAGFKQIGTAVGKVGDRKDVLERVYEIRRPTG</sequence>
<accession>A0ABR1TFY9</accession>
<dbReference type="PANTHER" id="PTHR43792:SF1">
    <property type="entry name" value="N-ACETYLTRANSFERASE DOMAIN-CONTAINING PROTEIN"/>
    <property type="match status" value="1"/>
</dbReference>
<keyword evidence="3" id="KW-1185">Reference proteome</keyword>
<dbReference type="InterPro" id="IPR016181">
    <property type="entry name" value="Acyl_CoA_acyltransferase"/>
</dbReference>
<dbReference type="Proteomes" id="UP001444661">
    <property type="component" value="Unassembled WGS sequence"/>
</dbReference>
<feature type="domain" description="N-acetyltransferase" evidence="1">
    <location>
        <begin position="66"/>
        <end position="175"/>
    </location>
</feature>
<dbReference type="EMBL" id="JAQQWK010000003">
    <property type="protein sequence ID" value="KAK8045550.1"/>
    <property type="molecule type" value="Genomic_DNA"/>
</dbReference>
<dbReference type="InterPro" id="IPR000182">
    <property type="entry name" value="GNAT_dom"/>
</dbReference>
<evidence type="ECO:0000313" key="2">
    <source>
        <dbReference type="EMBL" id="KAK8045550.1"/>
    </source>
</evidence>
<dbReference type="Pfam" id="PF13302">
    <property type="entry name" value="Acetyltransf_3"/>
    <property type="match status" value="1"/>
</dbReference>
<comment type="caution">
    <text evidence="2">The sequence shown here is derived from an EMBL/GenBank/DDBJ whole genome shotgun (WGS) entry which is preliminary data.</text>
</comment>
<evidence type="ECO:0000313" key="3">
    <source>
        <dbReference type="Proteomes" id="UP001444661"/>
    </source>
</evidence>
<reference evidence="2 3" key="1">
    <citation type="submission" date="2023-01" db="EMBL/GenBank/DDBJ databases">
        <title>Analysis of 21 Apiospora genomes using comparative genomics revels a genus with tremendous synthesis potential of carbohydrate active enzymes and secondary metabolites.</title>
        <authorList>
            <person name="Sorensen T."/>
        </authorList>
    </citation>
    <scope>NUCLEOTIDE SEQUENCE [LARGE SCALE GENOMIC DNA]</scope>
    <source>
        <strain evidence="2 3">CBS 33761</strain>
    </source>
</reference>
<proteinExistence type="predicted"/>